<comment type="caution">
    <text evidence="1">The sequence shown here is derived from an EMBL/GenBank/DDBJ whole genome shotgun (WGS) entry which is preliminary data.</text>
</comment>
<dbReference type="Proteomes" id="UP001642483">
    <property type="component" value="Unassembled WGS sequence"/>
</dbReference>
<accession>A0ABP0F297</accession>
<evidence type="ECO:0000313" key="2">
    <source>
        <dbReference type="Proteomes" id="UP001642483"/>
    </source>
</evidence>
<protein>
    <submittedName>
        <fullName evidence="1">Uncharacterized protein</fullName>
    </submittedName>
</protein>
<dbReference type="EMBL" id="CAWYQH010000002">
    <property type="protein sequence ID" value="CAK8673805.1"/>
    <property type="molecule type" value="Genomic_DNA"/>
</dbReference>
<keyword evidence="2" id="KW-1185">Reference proteome</keyword>
<reference evidence="1 2" key="1">
    <citation type="submission" date="2024-02" db="EMBL/GenBank/DDBJ databases">
        <authorList>
            <person name="Daric V."/>
            <person name="Darras S."/>
        </authorList>
    </citation>
    <scope>NUCLEOTIDE SEQUENCE [LARGE SCALE GENOMIC DNA]</scope>
</reference>
<gene>
    <name evidence="1" type="ORF">CVLEPA_LOCUS3556</name>
</gene>
<name>A0ABP0F297_CLALP</name>
<evidence type="ECO:0000313" key="1">
    <source>
        <dbReference type="EMBL" id="CAK8673805.1"/>
    </source>
</evidence>
<sequence length="105" mass="11909">MSHSTNAGHIDVASLPLEVRAKLAELDIEISEGKRYNAEGIREEKIKTFGAFCRRKPREAFRRFAALIATRHGIWIISLRKNQQKDLSFTTSELDIGQLFPVLPS</sequence>
<organism evidence="1 2">
    <name type="scientific">Clavelina lepadiformis</name>
    <name type="common">Light-bulb sea squirt</name>
    <name type="synonym">Ascidia lepadiformis</name>
    <dbReference type="NCBI Taxonomy" id="159417"/>
    <lineage>
        <taxon>Eukaryota</taxon>
        <taxon>Metazoa</taxon>
        <taxon>Chordata</taxon>
        <taxon>Tunicata</taxon>
        <taxon>Ascidiacea</taxon>
        <taxon>Aplousobranchia</taxon>
        <taxon>Clavelinidae</taxon>
        <taxon>Clavelina</taxon>
    </lineage>
</organism>
<proteinExistence type="predicted"/>